<dbReference type="EMBL" id="QOQW01000017">
    <property type="protein sequence ID" value="RCK78913.1"/>
    <property type="molecule type" value="Genomic_DNA"/>
</dbReference>
<feature type="domain" description="Response regulatory" evidence="5">
    <location>
        <begin position="12"/>
        <end position="128"/>
    </location>
</feature>
<dbReference type="Proteomes" id="UP000252355">
    <property type="component" value="Unassembled WGS sequence"/>
</dbReference>
<accession>A0A367ZLE9</accession>
<feature type="domain" description="HTH luxR-type" evidence="4">
    <location>
        <begin position="155"/>
        <end position="220"/>
    </location>
</feature>
<keyword evidence="2" id="KW-0238">DNA-binding</keyword>
<evidence type="ECO:0000256" key="1">
    <source>
        <dbReference type="ARBA" id="ARBA00022553"/>
    </source>
</evidence>
<dbReference type="Pfam" id="PF00072">
    <property type="entry name" value="Response_reg"/>
    <property type="match status" value="1"/>
</dbReference>
<reference evidence="6 7" key="1">
    <citation type="submission" date="2018-05" db="EMBL/GenBank/DDBJ databases">
        <title>A metagenomic window into the 2 km-deep terrestrial subsurface aquifer revealed taxonomically and functionally diverse microbial community comprising novel uncultured bacterial lineages.</title>
        <authorList>
            <person name="Kadnikov V.V."/>
            <person name="Mardanov A.V."/>
            <person name="Beletsky A.V."/>
            <person name="Banks D."/>
            <person name="Pimenov N.V."/>
            <person name="Frank Y.A."/>
            <person name="Karnachuk O.V."/>
            <person name="Ravin N.V."/>
        </authorList>
    </citation>
    <scope>NUCLEOTIDE SEQUENCE [LARGE SCALE GENOMIC DNA]</scope>
    <source>
        <strain evidence="6">BY5</strain>
    </source>
</reference>
<keyword evidence="1 3" id="KW-0597">Phosphoprotein</keyword>
<dbReference type="SUPFAM" id="SSF52172">
    <property type="entry name" value="CheY-like"/>
    <property type="match status" value="1"/>
</dbReference>
<proteinExistence type="predicted"/>
<dbReference type="PROSITE" id="PS50043">
    <property type="entry name" value="HTH_LUXR_2"/>
    <property type="match status" value="1"/>
</dbReference>
<dbReference type="Pfam" id="PF00196">
    <property type="entry name" value="GerE"/>
    <property type="match status" value="1"/>
</dbReference>
<feature type="modified residue" description="4-aspartylphosphate" evidence="3">
    <location>
        <position position="63"/>
    </location>
</feature>
<protein>
    <submittedName>
        <fullName evidence="6">Two-component response regulator</fullName>
    </submittedName>
</protein>
<dbReference type="AlphaFoldDB" id="A0A367ZLE9"/>
<dbReference type="InterPro" id="IPR058245">
    <property type="entry name" value="NreC/VraR/RcsB-like_REC"/>
</dbReference>
<dbReference type="GO" id="GO:0003677">
    <property type="term" value="F:DNA binding"/>
    <property type="evidence" value="ECO:0007669"/>
    <property type="project" value="UniProtKB-KW"/>
</dbReference>
<name>A0A367ZLE9_9BACT</name>
<dbReference type="PANTHER" id="PTHR43214:SF43">
    <property type="entry name" value="TWO-COMPONENT RESPONSE REGULATOR"/>
    <property type="match status" value="1"/>
</dbReference>
<evidence type="ECO:0000256" key="3">
    <source>
        <dbReference type="PROSITE-ProRule" id="PRU00169"/>
    </source>
</evidence>
<dbReference type="InterPro" id="IPR001789">
    <property type="entry name" value="Sig_transdc_resp-reg_receiver"/>
</dbReference>
<dbReference type="InterPro" id="IPR016032">
    <property type="entry name" value="Sig_transdc_resp-reg_C-effctor"/>
</dbReference>
<dbReference type="InterPro" id="IPR039420">
    <property type="entry name" value="WalR-like"/>
</dbReference>
<evidence type="ECO:0000313" key="6">
    <source>
        <dbReference type="EMBL" id="RCK78913.1"/>
    </source>
</evidence>
<gene>
    <name evidence="6" type="ORF">OZSIB_0464</name>
</gene>
<evidence type="ECO:0000259" key="5">
    <source>
        <dbReference type="PROSITE" id="PS50110"/>
    </source>
</evidence>
<dbReference type="GO" id="GO:0000160">
    <property type="term" value="P:phosphorelay signal transduction system"/>
    <property type="evidence" value="ECO:0007669"/>
    <property type="project" value="InterPro"/>
</dbReference>
<evidence type="ECO:0000256" key="2">
    <source>
        <dbReference type="ARBA" id="ARBA00023125"/>
    </source>
</evidence>
<organism evidence="6 7">
    <name type="scientific">Candidatus Ozemobacter sibiricus</name>
    <dbReference type="NCBI Taxonomy" id="2268124"/>
    <lineage>
        <taxon>Bacteria</taxon>
        <taxon>Candidatus Ozemobacteria</taxon>
        <taxon>Candidatus Ozemobacterales</taxon>
        <taxon>Candidatus Ozemobacteraceae</taxon>
        <taxon>Candidatus Ozemobacter</taxon>
    </lineage>
</organism>
<dbReference type="CDD" id="cd17535">
    <property type="entry name" value="REC_NarL-like"/>
    <property type="match status" value="1"/>
</dbReference>
<dbReference type="PRINTS" id="PR00038">
    <property type="entry name" value="HTHLUXR"/>
</dbReference>
<dbReference type="SUPFAM" id="SSF46894">
    <property type="entry name" value="C-terminal effector domain of the bipartite response regulators"/>
    <property type="match status" value="1"/>
</dbReference>
<dbReference type="CDD" id="cd06170">
    <property type="entry name" value="LuxR_C_like"/>
    <property type="match status" value="1"/>
</dbReference>
<dbReference type="GO" id="GO:0006355">
    <property type="term" value="P:regulation of DNA-templated transcription"/>
    <property type="evidence" value="ECO:0007669"/>
    <property type="project" value="InterPro"/>
</dbReference>
<evidence type="ECO:0000259" key="4">
    <source>
        <dbReference type="PROSITE" id="PS50043"/>
    </source>
</evidence>
<evidence type="ECO:0000313" key="7">
    <source>
        <dbReference type="Proteomes" id="UP000252355"/>
    </source>
</evidence>
<dbReference type="PROSITE" id="PS50110">
    <property type="entry name" value="RESPONSE_REGULATORY"/>
    <property type="match status" value="1"/>
</dbReference>
<dbReference type="SMART" id="SM00421">
    <property type="entry name" value="HTH_LUXR"/>
    <property type="match status" value="1"/>
</dbReference>
<comment type="caution">
    <text evidence="6">The sequence shown here is derived from an EMBL/GenBank/DDBJ whole genome shotgun (WGS) entry which is preliminary data.</text>
</comment>
<sequence length="226" mass="24301">MSSHPSPPTPARIFLVDDHPIVREGVALYLANHPEFKVCGQAGSAREALAVVQTLAVDCVILDLTLADEDGLGLLTDLRRILPAVPVLILSMHGDPDLVRRALTLGASGFVRKEDAAGHLVTALRRVLQGEVYLPGDLSRQVLQEPAVVAGGAVTPGQLERLTAREREILTLLGQGKKIADIARLLNISPRTVDAHQANLKRKLVVDSSRDLLLLAVRLTGSRQNP</sequence>
<dbReference type="SMART" id="SM00448">
    <property type="entry name" value="REC"/>
    <property type="match status" value="1"/>
</dbReference>
<dbReference type="PANTHER" id="PTHR43214">
    <property type="entry name" value="TWO-COMPONENT RESPONSE REGULATOR"/>
    <property type="match status" value="1"/>
</dbReference>
<dbReference type="Gene3D" id="3.40.50.2300">
    <property type="match status" value="1"/>
</dbReference>
<dbReference type="InterPro" id="IPR000792">
    <property type="entry name" value="Tscrpt_reg_LuxR_C"/>
</dbReference>
<dbReference type="InterPro" id="IPR011006">
    <property type="entry name" value="CheY-like_superfamily"/>
</dbReference>